<feature type="domain" description="Aldehyde dehydrogenase" evidence="4">
    <location>
        <begin position="3"/>
        <end position="453"/>
    </location>
</feature>
<dbReference type="InterPro" id="IPR016162">
    <property type="entry name" value="Ald_DH_N"/>
</dbReference>
<gene>
    <name evidence="5" type="ORF">SAMN04487988_10116</name>
</gene>
<protein>
    <submittedName>
        <fullName evidence="5">Succinate-semialdehyde dehydrogenase / glutarate-semialdehyde dehydrogenase</fullName>
    </submittedName>
</protein>
<evidence type="ECO:0000259" key="4">
    <source>
        <dbReference type="Pfam" id="PF00171"/>
    </source>
</evidence>
<keyword evidence="3" id="KW-0560">Oxidoreductase</keyword>
<keyword evidence="6" id="KW-1185">Reference proteome</keyword>
<dbReference type="PANTHER" id="PTHR43217:SF1">
    <property type="entry name" value="SUCCINATE SEMIALDEHYDE DEHYDROGENASE [NAD(P)+] SAD"/>
    <property type="match status" value="1"/>
</dbReference>
<dbReference type="InterPro" id="IPR016163">
    <property type="entry name" value="Ald_DH_C"/>
</dbReference>
<dbReference type="GO" id="GO:0004777">
    <property type="term" value="F:succinate-semialdehyde dehydrogenase (NAD+) activity"/>
    <property type="evidence" value="ECO:0007669"/>
    <property type="project" value="TreeGrafter"/>
</dbReference>
<dbReference type="InterPro" id="IPR044148">
    <property type="entry name" value="ALDH_GabD1-like"/>
</dbReference>
<dbReference type="InterPro" id="IPR016161">
    <property type="entry name" value="Ald_DH/histidinol_DH"/>
</dbReference>
<accession>A0A1I2NB34</accession>
<comment type="similarity">
    <text evidence="1">Belongs to the aldehyde dehydrogenase family.</text>
</comment>
<dbReference type="EMBL" id="FOPC01000001">
    <property type="protein sequence ID" value="SFG00952.1"/>
    <property type="molecule type" value="Genomic_DNA"/>
</dbReference>
<evidence type="ECO:0000313" key="5">
    <source>
        <dbReference type="EMBL" id="SFG00952.1"/>
    </source>
</evidence>
<evidence type="ECO:0000313" key="6">
    <source>
        <dbReference type="Proteomes" id="UP000199642"/>
    </source>
</evidence>
<evidence type="ECO:0000256" key="1">
    <source>
        <dbReference type="ARBA" id="ARBA00009986"/>
    </source>
</evidence>
<dbReference type="FunFam" id="3.40.309.10:FF:000010">
    <property type="entry name" value="Gamma-aminobutyraldehyde dehydrogenase"/>
    <property type="match status" value="1"/>
</dbReference>
<dbReference type="FunFam" id="3.40.605.10:FF:000012">
    <property type="entry name" value="NAD-dependent succinate-semialdehyde dehydrogenase"/>
    <property type="match status" value="1"/>
</dbReference>
<proteinExistence type="inferred from homology"/>
<dbReference type="Proteomes" id="UP000199642">
    <property type="component" value="Unassembled WGS sequence"/>
</dbReference>
<keyword evidence="2" id="KW-0521">NADP</keyword>
<dbReference type="CDD" id="cd07100">
    <property type="entry name" value="ALDH_SSADH1_GabD1"/>
    <property type="match status" value="1"/>
</dbReference>
<dbReference type="InterPro" id="IPR015590">
    <property type="entry name" value="Aldehyde_DH_dom"/>
</dbReference>
<dbReference type="Pfam" id="PF00171">
    <property type="entry name" value="Aldedh"/>
    <property type="match status" value="1"/>
</dbReference>
<dbReference type="Gene3D" id="3.40.309.10">
    <property type="entry name" value="Aldehyde Dehydrogenase, Chain A, domain 2"/>
    <property type="match status" value="1"/>
</dbReference>
<dbReference type="SUPFAM" id="SSF53720">
    <property type="entry name" value="ALDH-like"/>
    <property type="match status" value="1"/>
</dbReference>
<dbReference type="AlphaFoldDB" id="A0A1I2NB34"/>
<reference evidence="6" key="1">
    <citation type="submission" date="2016-10" db="EMBL/GenBank/DDBJ databases">
        <authorList>
            <person name="Varghese N."/>
            <person name="Submissions S."/>
        </authorList>
    </citation>
    <scope>NUCLEOTIDE SEQUENCE [LARGE SCALE GENOMIC DNA]</scope>
    <source>
        <strain evidence="6">DSM 19315</strain>
    </source>
</reference>
<dbReference type="OrthoDB" id="973869at2"/>
<dbReference type="STRING" id="435880.SAMN04487988_10116"/>
<evidence type="ECO:0000256" key="3">
    <source>
        <dbReference type="ARBA" id="ARBA00023002"/>
    </source>
</evidence>
<evidence type="ECO:0000256" key="2">
    <source>
        <dbReference type="ARBA" id="ARBA00022857"/>
    </source>
</evidence>
<dbReference type="Gene3D" id="3.40.605.10">
    <property type="entry name" value="Aldehyde Dehydrogenase, Chain A, domain 1"/>
    <property type="match status" value="1"/>
</dbReference>
<dbReference type="InterPro" id="IPR047110">
    <property type="entry name" value="GABD/Sad-like"/>
</dbReference>
<dbReference type="RefSeq" id="WP_092788212.1">
    <property type="nucleotide sequence ID" value="NZ_FOPC01000001.1"/>
</dbReference>
<organism evidence="5 6">
    <name type="scientific">Algoriphagus hitonicola</name>
    <dbReference type="NCBI Taxonomy" id="435880"/>
    <lineage>
        <taxon>Bacteria</taxon>
        <taxon>Pseudomonadati</taxon>
        <taxon>Bacteroidota</taxon>
        <taxon>Cytophagia</taxon>
        <taxon>Cytophagales</taxon>
        <taxon>Cyclobacteriaceae</taxon>
        <taxon>Algoriphagus</taxon>
    </lineage>
</organism>
<dbReference type="PANTHER" id="PTHR43217">
    <property type="entry name" value="SUCCINATE SEMIALDEHYDE DEHYDROGENASE [NAD(P)+] SAD"/>
    <property type="match status" value="1"/>
</dbReference>
<dbReference type="GO" id="GO:0004030">
    <property type="term" value="F:aldehyde dehydrogenase [NAD(P)+] activity"/>
    <property type="evidence" value="ECO:0007669"/>
    <property type="project" value="InterPro"/>
</dbReference>
<name>A0A1I2NB34_9BACT</name>
<sequence>MTKIKSINPFDGNLLKEFDSLSSSDMEEKLSQSENAFQAWKKTSMDHRSQLMKKAAKVLKEEKDYFAKIISLEMGKVIKESIAEVEKCAWVCEYYAENAADFLKAEPINLPDGSKAKIIHQPIGAVLAVMPWNFPFWQVFRFAVPTLMAGNTGLLKHASNVPKCSLAIEEVFIKAGFPAGVFLSLLIDSKKTTEIISDPRVKAVTLTGSEKAGAAVASAAGQEIKKSLLELGGSDPFIILEDADVEKASETAAKARMINFGQSCIAAKRFIVVEPVYDRFLEIFTEKIKSMKFGDPLEKESDYGSMARPDLAEELYEQVQKSVASGAKIHLGGNKPEKGSARFDPTILTEIPKDSPAYSEELFGPVASVFKVKNTDEAIKLANDSEFGLGASLWSKDVEKAERIAESIESGAVFINSLVASNPHLPFGGIKKSGYGRELSRYGILEFVNSKTVYLG</sequence>